<dbReference type="InterPro" id="IPR012132">
    <property type="entry name" value="GMC_OxRdtase"/>
</dbReference>
<evidence type="ECO:0000256" key="1">
    <source>
        <dbReference type="ARBA" id="ARBA00010790"/>
    </source>
</evidence>
<evidence type="ECO:0000256" key="2">
    <source>
        <dbReference type="PIRSR" id="PIRSR000137-2"/>
    </source>
</evidence>
<dbReference type="PROSITE" id="PS00624">
    <property type="entry name" value="GMC_OXRED_2"/>
    <property type="match status" value="1"/>
</dbReference>
<organism evidence="4 5">
    <name type="scientific">Colletotrichum asianum</name>
    <dbReference type="NCBI Taxonomy" id="702518"/>
    <lineage>
        <taxon>Eukaryota</taxon>
        <taxon>Fungi</taxon>
        <taxon>Dikarya</taxon>
        <taxon>Ascomycota</taxon>
        <taxon>Pezizomycotina</taxon>
        <taxon>Sordariomycetes</taxon>
        <taxon>Hypocreomycetidae</taxon>
        <taxon>Glomerellales</taxon>
        <taxon>Glomerellaceae</taxon>
        <taxon>Colletotrichum</taxon>
        <taxon>Colletotrichum gloeosporioides species complex</taxon>
    </lineage>
</organism>
<sequence length="547" mass="59916">MVITNTLGTNEVDFDFLIVGGGTAGCVIASRLAEELPNKRILVVEAGPSDWQDENSLQLKNLLNLLGGEYDYNYTSTEQEFGNSHIVHSRAKVLGGCSSHNGGIAMHPWEYDCKKWAEAGVEGWSFETFTRLVKKLRNTINRIPDGQRNPLVNDWIESASKALGIPVTEDFNSEVVSPARMTAGAVGYLPVTYDPDNGHRSSASVAYIHPIIKGDEKRPNLKILTNAWVNNINVMKDTAAGVDVTLQSGQRITISAKGETILCAGSIDTPRLMLLSGLGPREDLETVGIPVVRDIPGVGENLMDHPETIIAWEMNEEIPPQTAMHSDAAILVRREPANAAEDDGTLPDMMMHIFTVPFDTNLKRLGYASEQPKTLFSVVPNIPRSRSRGKISLQAVDPKEKPAIDFRYFTDPEDYDEASVVWGLKAARKIAEESPFKGWIKREFAPCPAIQSDKELSEYGRKAGNTVFHPCGTTKMGNIQTDPLAVVDSELRVKGITKLRIADAGGFPLIPTINLMLTVLAVGERAAEMIVADAIMRTGDVPRDSRL</sequence>
<keyword evidence="2" id="KW-0274">FAD</keyword>
<gene>
    <name evidence="4" type="ORF">GQ607_012353</name>
</gene>
<dbReference type="InterPro" id="IPR000172">
    <property type="entry name" value="GMC_OxRdtase_N"/>
</dbReference>
<dbReference type="AlphaFoldDB" id="A0A8H3W6Z6"/>
<dbReference type="InterPro" id="IPR036188">
    <property type="entry name" value="FAD/NAD-bd_sf"/>
</dbReference>
<comment type="similarity">
    <text evidence="1">Belongs to the GMC oxidoreductase family.</text>
</comment>
<feature type="binding site" evidence="2">
    <location>
        <position position="93"/>
    </location>
    <ligand>
        <name>FAD</name>
        <dbReference type="ChEBI" id="CHEBI:57692"/>
    </ligand>
</feature>
<dbReference type="Gene3D" id="3.50.50.60">
    <property type="entry name" value="FAD/NAD(P)-binding domain"/>
    <property type="match status" value="1"/>
</dbReference>
<dbReference type="SUPFAM" id="SSF51905">
    <property type="entry name" value="FAD/NAD(P)-binding domain"/>
    <property type="match status" value="1"/>
</dbReference>
<evidence type="ECO:0000313" key="5">
    <source>
        <dbReference type="Proteomes" id="UP000434172"/>
    </source>
</evidence>
<keyword evidence="2" id="KW-0285">Flavoprotein</keyword>
<evidence type="ECO:0000259" key="3">
    <source>
        <dbReference type="PROSITE" id="PS00624"/>
    </source>
</evidence>
<dbReference type="OrthoDB" id="269227at2759"/>
<dbReference type="PANTHER" id="PTHR11552:SF152">
    <property type="entry name" value="OXIDASE (CODA), PUTATIVE (AFU_ORTHOLOGUE AFUA_8G04090)-RELATED"/>
    <property type="match status" value="1"/>
</dbReference>
<name>A0A8H3W6Z6_9PEZI</name>
<feature type="binding site" evidence="2">
    <location>
        <position position="229"/>
    </location>
    <ligand>
        <name>FAD</name>
        <dbReference type="ChEBI" id="CHEBI:57692"/>
    </ligand>
</feature>
<dbReference type="PIRSF" id="PIRSF000137">
    <property type="entry name" value="Alcohol_oxidase"/>
    <property type="match status" value="1"/>
</dbReference>
<dbReference type="Proteomes" id="UP000434172">
    <property type="component" value="Unassembled WGS sequence"/>
</dbReference>
<dbReference type="Gene3D" id="3.30.410.40">
    <property type="match status" value="1"/>
</dbReference>
<reference evidence="4 5" key="1">
    <citation type="submission" date="2019-12" db="EMBL/GenBank/DDBJ databases">
        <title>A genome sequence resource for the geographically widespread anthracnose pathogen Colletotrichum asianum.</title>
        <authorList>
            <person name="Meng Y."/>
        </authorList>
    </citation>
    <scope>NUCLEOTIDE SEQUENCE [LARGE SCALE GENOMIC DNA]</scope>
    <source>
        <strain evidence="4 5">ICMP 18580</strain>
    </source>
</reference>
<proteinExistence type="inferred from homology"/>
<feature type="domain" description="Glucose-methanol-choline oxidoreductase N-terminal" evidence="3">
    <location>
        <begin position="265"/>
        <end position="279"/>
    </location>
</feature>
<dbReference type="GO" id="GO:0050660">
    <property type="term" value="F:flavin adenine dinucleotide binding"/>
    <property type="evidence" value="ECO:0007669"/>
    <property type="project" value="InterPro"/>
</dbReference>
<dbReference type="Pfam" id="PF00732">
    <property type="entry name" value="GMC_oxred_N"/>
    <property type="match status" value="1"/>
</dbReference>
<comment type="caution">
    <text evidence="4">The sequence shown here is derived from an EMBL/GenBank/DDBJ whole genome shotgun (WGS) entry which is preliminary data.</text>
</comment>
<dbReference type="GO" id="GO:0016614">
    <property type="term" value="F:oxidoreductase activity, acting on CH-OH group of donors"/>
    <property type="evidence" value="ECO:0007669"/>
    <property type="project" value="InterPro"/>
</dbReference>
<keyword evidence="5" id="KW-1185">Reference proteome</keyword>
<evidence type="ECO:0000313" key="4">
    <source>
        <dbReference type="EMBL" id="KAF0320427.1"/>
    </source>
</evidence>
<dbReference type="PANTHER" id="PTHR11552">
    <property type="entry name" value="GLUCOSE-METHANOL-CHOLINE GMC OXIDOREDUCTASE"/>
    <property type="match status" value="1"/>
</dbReference>
<dbReference type="InterPro" id="IPR007867">
    <property type="entry name" value="GMC_OxRtase_C"/>
</dbReference>
<accession>A0A8H3W6Z6</accession>
<dbReference type="SUPFAM" id="SSF54373">
    <property type="entry name" value="FAD-linked reductases, C-terminal domain"/>
    <property type="match status" value="1"/>
</dbReference>
<comment type="cofactor">
    <cofactor evidence="2">
        <name>FAD</name>
        <dbReference type="ChEBI" id="CHEBI:57692"/>
    </cofactor>
</comment>
<dbReference type="EMBL" id="WOWK01000083">
    <property type="protein sequence ID" value="KAF0320427.1"/>
    <property type="molecule type" value="Genomic_DNA"/>
</dbReference>
<dbReference type="Pfam" id="PF05199">
    <property type="entry name" value="GMC_oxred_C"/>
    <property type="match status" value="1"/>
</dbReference>
<protein>
    <submittedName>
        <fullName evidence="4">Choline oxidase</fullName>
    </submittedName>
</protein>